<dbReference type="PANTHER" id="PTHR43135:SF3">
    <property type="entry name" value="ALPHA-D-RIBOSE 1-METHYLPHOSPHONATE 5-TRIPHOSPHATE DIPHOSPHATASE"/>
    <property type="match status" value="1"/>
</dbReference>
<dbReference type="InterPro" id="IPR011059">
    <property type="entry name" value="Metal-dep_hydrolase_composite"/>
</dbReference>
<feature type="chain" id="PRO_5037542879" evidence="1">
    <location>
        <begin position="19"/>
        <end position="425"/>
    </location>
</feature>
<dbReference type="CDD" id="cd01299">
    <property type="entry name" value="Met_dep_hydrolase_A"/>
    <property type="match status" value="1"/>
</dbReference>
<evidence type="ECO:0000259" key="2">
    <source>
        <dbReference type="Pfam" id="PF01979"/>
    </source>
</evidence>
<keyword evidence="1" id="KW-0732">Signal</keyword>
<dbReference type="SUPFAM" id="SSF51338">
    <property type="entry name" value="Composite domain of metallo-dependent hydrolases"/>
    <property type="match status" value="1"/>
</dbReference>
<comment type="caution">
    <text evidence="3">The sequence shown here is derived from an EMBL/GenBank/DDBJ whole genome shotgun (WGS) entry which is preliminary data.</text>
</comment>
<keyword evidence="4" id="KW-1185">Reference proteome</keyword>
<proteinExistence type="predicted"/>
<sequence length="425" mass="45899">MKNILLACLIFFSSSVLAQQTYIHCGKLIDVEDGKVLNDMTIVVENNLIKSVKKGLKTTPEGATLIDLSSKTVMPGLFDMHVHIEGQTSKTKYMDKFVKNDADVAFESTVYAKRTLMAGFTSVRDLGGSGVNTSLRDAIKKGYVVGPTIYSAGKSIATTGGHADPTNGYKDDLMGNPGPKEGVINGEAEARQAVRQRYKNGADVIKITATGGVLSVAKSGQNPQFFEDELRAIVETANDYGMLTAAHAHGDEGMQRAIRAGIKTIEHGTLMSEETMELMKQYDTYYVPTITAGKTVAELAEIPGYYPELVVPKAKEIGPKIQNTFSKAYKKGVKIAFGTDAGVFYHGENGREFAYMVEAGMPAIETIQSATLVPASLLKVDNLYGSIKAGKIADIIAVDDNPLEDIKTMESVSFVMKGGEVYKNE</sequence>
<feature type="signal peptide" evidence="1">
    <location>
        <begin position="1"/>
        <end position="18"/>
    </location>
</feature>
<evidence type="ECO:0000313" key="4">
    <source>
        <dbReference type="Proteomes" id="UP000642920"/>
    </source>
</evidence>
<name>A0A937A854_9BACT</name>
<dbReference type="InterPro" id="IPR057744">
    <property type="entry name" value="OTAase-like"/>
</dbReference>
<dbReference type="EMBL" id="JAERQG010000002">
    <property type="protein sequence ID" value="MBL0765355.1"/>
    <property type="molecule type" value="Genomic_DNA"/>
</dbReference>
<accession>A0A937A854</accession>
<dbReference type="Gene3D" id="2.30.40.10">
    <property type="entry name" value="Urease, subunit C, domain 1"/>
    <property type="match status" value="1"/>
</dbReference>
<dbReference type="PANTHER" id="PTHR43135">
    <property type="entry name" value="ALPHA-D-RIBOSE 1-METHYLPHOSPHONATE 5-TRIPHOSPHATE DIPHOSPHATASE"/>
    <property type="match status" value="1"/>
</dbReference>
<dbReference type="Proteomes" id="UP000642920">
    <property type="component" value="Unassembled WGS sequence"/>
</dbReference>
<dbReference type="InterPro" id="IPR006680">
    <property type="entry name" value="Amidohydro-rel"/>
</dbReference>
<dbReference type="RefSeq" id="WP_201919887.1">
    <property type="nucleotide sequence ID" value="NZ_JAERQG010000002.1"/>
</dbReference>
<gene>
    <name evidence="3" type="ORF">JKP34_08850</name>
</gene>
<evidence type="ECO:0000256" key="1">
    <source>
        <dbReference type="SAM" id="SignalP"/>
    </source>
</evidence>
<dbReference type="Pfam" id="PF01979">
    <property type="entry name" value="Amidohydro_1"/>
    <property type="match status" value="1"/>
</dbReference>
<dbReference type="InterPro" id="IPR032466">
    <property type="entry name" value="Metal_Hydrolase"/>
</dbReference>
<feature type="domain" description="Amidohydrolase-related" evidence="2">
    <location>
        <begin position="72"/>
        <end position="421"/>
    </location>
</feature>
<organism evidence="3 4">
    <name type="scientific">Marivirga atlantica</name>
    <dbReference type="NCBI Taxonomy" id="1548457"/>
    <lineage>
        <taxon>Bacteria</taxon>
        <taxon>Pseudomonadati</taxon>
        <taxon>Bacteroidota</taxon>
        <taxon>Cytophagia</taxon>
        <taxon>Cytophagales</taxon>
        <taxon>Marivirgaceae</taxon>
        <taxon>Marivirga</taxon>
    </lineage>
</organism>
<evidence type="ECO:0000313" key="3">
    <source>
        <dbReference type="EMBL" id="MBL0765355.1"/>
    </source>
</evidence>
<protein>
    <submittedName>
        <fullName evidence="3">Amidohydrolase family protein</fullName>
    </submittedName>
</protein>
<dbReference type="InterPro" id="IPR051781">
    <property type="entry name" value="Metallo-dep_Hydrolase"/>
</dbReference>
<dbReference type="SUPFAM" id="SSF51556">
    <property type="entry name" value="Metallo-dependent hydrolases"/>
    <property type="match status" value="1"/>
</dbReference>
<dbReference type="AlphaFoldDB" id="A0A937A854"/>
<reference evidence="3" key="1">
    <citation type="submission" date="2021-01" db="EMBL/GenBank/DDBJ databases">
        <title>Marivirga sp. nov., isolated from intertidal surface sediments.</title>
        <authorList>
            <person name="Zhang M."/>
        </authorList>
    </citation>
    <scope>NUCLEOTIDE SEQUENCE</scope>
    <source>
        <strain evidence="3">SM1354</strain>
    </source>
</reference>
<dbReference type="Gene3D" id="3.20.20.140">
    <property type="entry name" value="Metal-dependent hydrolases"/>
    <property type="match status" value="1"/>
</dbReference>
<dbReference type="GO" id="GO:0016810">
    <property type="term" value="F:hydrolase activity, acting on carbon-nitrogen (but not peptide) bonds"/>
    <property type="evidence" value="ECO:0007669"/>
    <property type="project" value="InterPro"/>
</dbReference>